<evidence type="ECO:0000313" key="2">
    <source>
        <dbReference type="EMBL" id="TCC14271.1"/>
    </source>
</evidence>
<comment type="caution">
    <text evidence="2">The sequence shown here is derived from an EMBL/GenBank/DDBJ whole genome shotgun (WGS) entry which is preliminary data.</text>
</comment>
<evidence type="ECO:0000259" key="1">
    <source>
        <dbReference type="SMART" id="SM00860"/>
    </source>
</evidence>
<protein>
    <submittedName>
        <fullName evidence="2">SMI1/KNR4 family protein</fullName>
    </submittedName>
</protein>
<dbReference type="InterPro" id="IPR037883">
    <property type="entry name" value="Knr4/Smi1-like_sf"/>
</dbReference>
<organism evidence="2 3">
    <name type="scientific">Kosakonia quasisacchari</name>
    <dbReference type="NCBI Taxonomy" id="2529380"/>
    <lineage>
        <taxon>Bacteria</taxon>
        <taxon>Pseudomonadati</taxon>
        <taxon>Pseudomonadota</taxon>
        <taxon>Gammaproteobacteria</taxon>
        <taxon>Enterobacterales</taxon>
        <taxon>Enterobacteriaceae</taxon>
        <taxon>Kosakonia</taxon>
    </lineage>
</organism>
<accession>A0A4R0HTB9</accession>
<dbReference type="OrthoDB" id="1151201at2"/>
<reference evidence="2 3" key="1">
    <citation type="submission" date="2019-02" db="EMBL/GenBank/DDBJ databases">
        <title>The draft genome of Kosakonia quasisacchari strain WCHKQ120001.</title>
        <authorList>
            <person name="Wang C."/>
            <person name="Feng Y."/>
            <person name="Zong Z."/>
        </authorList>
    </citation>
    <scope>NUCLEOTIDE SEQUENCE [LARGE SCALE GENOMIC DNA]</scope>
    <source>
        <strain evidence="2 3">WCHKQ120001</strain>
    </source>
</reference>
<dbReference type="SUPFAM" id="SSF160631">
    <property type="entry name" value="SMI1/KNR4-like"/>
    <property type="match status" value="1"/>
</dbReference>
<dbReference type="InterPro" id="IPR018958">
    <property type="entry name" value="Knr4/Smi1-like_dom"/>
</dbReference>
<dbReference type="Pfam" id="PF09346">
    <property type="entry name" value="SMI1_KNR4"/>
    <property type="match status" value="1"/>
</dbReference>
<dbReference type="Proteomes" id="UP000291793">
    <property type="component" value="Unassembled WGS sequence"/>
</dbReference>
<proteinExistence type="predicted"/>
<keyword evidence="3" id="KW-1185">Reference proteome</keyword>
<dbReference type="SMART" id="SM00860">
    <property type="entry name" value="SMI1_KNR4"/>
    <property type="match status" value="1"/>
</dbReference>
<name>A0A4R0HTB9_9ENTR</name>
<dbReference type="EMBL" id="SJOP01000002">
    <property type="protein sequence ID" value="TCC14271.1"/>
    <property type="molecule type" value="Genomic_DNA"/>
</dbReference>
<dbReference type="Gene3D" id="3.40.1580.10">
    <property type="entry name" value="SMI1/KNR4-like"/>
    <property type="match status" value="1"/>
</dbReference>
<feature type="domain" description="Knr4/Smi1-like" evidence="1">
    <location>
        <begin position="45"/>
        <end position="169"/>
    </location>
</feature>
<dbReference type="RefSeq" id="WP_131406517.1">
    <property type="nucleotide sequence ID" value="NZ_SJOP01000002.1"/>
</dbReference>
<gene>
    <name evidence="2" type="ORF">E0L21_02590</name>
</gene>
<evidence type="ECO:0000313" key="3">
    <source>
        <dbReference type="Proteomes" id="UP000291793"/>
    </source>
</evidence>
<dbReference type="AlphaFoldDB" id="A0A4R0HTB9"/>
<sequence>MNPDSSELPPLAWPEFTDETARLTWWHDCAQAWREQWNNPAPVSPVDPKEIEALEQRLGCALPPLLRRYHETIGTLELAERLCSVTPAKYASIEPLLDAYPGIHDILEGAPDAASQWAQVKQLIAFGDYLGNGNLWCFHRETGEVWYFDHDSSPMLTQIFTDVGQYLDVLMFKCLLEAHGEEDNEDLLREHLGDDVVEKWMY</sequence>